<keyword evidence="2" id="KW-0732">Signal</keyword>
<name>A0A507CB62_9FUNG</name>
<organism evidence="3 4">
    <name type="scientific">Synchytrium endobioticum</name>
    <dbReference type="NCBI Taxonomy" id="286115"/>
    <lineage>
        <taxon>Eukaryota</taxon>
        <taxon>Fungi</taxon>
        <taxon>Fungi incertae sedis</taxon>
        <taxon>Chytridiomycota</taxon>
        <taxon>Chytridiomycota incertae sedis</taxon>
        <taxon>Chytridiomycetes</taxon>
        <taxon>Synchytriales</taxon>
        <taxon>Synchytriaceae</taxon>
        <taxon>Synchytrium</taxon>
    </lineage>
</organism>
<dbReference type="VEuPathDB" id="FungiDB:SeMB42_g02595"/>
<feature type="compositionally biased region" description="Basic and acidic residues" evidence="1">
    <location>
        <begin position="310"/>
        <end position="335"/>
    </location>
</feature>
<protein>
    <submittedName>
        <fullName evidence="3">Uncharacterized protein</fullName>
    </submittedName>
</protein>
<evidence type="ECO:0000313" key="3">
    <source>
        <dbReference type="EMBL" id="TPX36419.1"/>
    </source>
</evidence>
<reference evidence="3 4" key="1">
    <citation type="journal article" date="2019" name="Sci. Rep.">
        <title>Comparative genomics of chytrid fungi reveal insights into the obligate biotrophic and pathogenic lifestyle of Synchytrium endobioticum.</title>
        <authorList>
            <person name="van de Vossenberg B.T.L.H."/>
            <person name="Warris S."/>
            <person name="Nguyen H.D.T."/>
            <person name="van Gent-Pelzer M.P.E."/>
            <person name="Joly D.L."/>
            <person name="van de Geest H.C."/>
            <person name="Bonants P.J.M."/>
            <person name="Smith D.S."/>
            <person name="Levesque C.A."/>
            <person name="van der Lee T.A.J."/>
        </authorList>
    </citation>
    <scope>NUCLEOTIDE SEQUENCE [LARGE SCALE GENOMIC DNA]</scope>
    <source>
        <strain evidence="3 4">LEV6574</strain>
    </source>
</reference>
<feature type="chain" id="PRO_5021398957" evidence="2">
    <location>
        <begin position="21"/>
        <end position="397"/>
    </location>
</feature>
<comment type="caution">
    <text evidence="3">The sequence shown here is derived from an EMBL/GenBank/DDBJ whole genome shotgun (WGS) entry which is preliminary data.</text>
</comment>
<feature type="signal peptide" evidence="2">
    <location>
        <begin position="1"/>
        <end position="20"/>
    </location>
</feature>
<dbReference type="Proteomes" id="UP000320475">
    <property type="component" value="Unassembled WGS sequence"/>
</dbReference>
<evidence type="ECO:0000256" key="2">
    <source>
        <dbReference type="SAM" id="SignalP"/>
    </source>
</evidence>
<feature type="region of interest" description="Disordered" evidence="1">
    <location>
        <begin position="245"/>
        <end position="339"/>
    </location>
</feature>
<evidence type="ECO:0000313" key="4">
    <source>
        <dbReference type="Proteomes" id="UP000320475"/>
    </source>
</evidence>
<dbReference type="VEuPathDB" id="FungiDB:SeMB42_g07869"/>
<proteinExistence type="predicted"/>
<sequence length="397" mass="45752">MMKWVLLLLLLGLCRQRVSGNNTTYLEDYNKLSDMHHKFEEWAGGIISQHRVSSLPFALRISTREAIDFFILSTLPLSWEPALKDAAHSTLANGLLWIFHRTIVSRMKLLLHIILNVYKYHDLLHPESPLSSSNRRTLIQHADRVVMKMIVYLHGVSDYGEALVWPNPPPSSYLTRTNHWGFAVNPVDLSAPEYEISEQVNLEFQDTDEADLEKWKEWSTADYNQWDTDLLTELVELAQYAFPAGNQESPAQRGVRRPSRRSVDSIVQQNARRDMPLPSRRSVDSMVQQDARRDMPLPGRRSVDSMVQQDARRDAPLSDRRRVDSMMQQDARRDVPLPGRRSLDSFLQLHENRDSPIIGSTVNDHMRQSTPVHQSNGSRRFGSSRRFMTSVLKCIGR</sequence>
<evidence type="ECO:0000256" key="1">
    <source>
        <dbReference type="SAM" id="MobiDB-lite"/>
    </source>
</evidence>
<dbReference type="EMBL" id="QEAM01000699">
    <property type="protein sequence ID" value="TPX36419.1"/>
    <property type="molecule type" value="Genomic_DNA"/>
</dbReference>
<accession>A0A507CB62</accession>
<dbReference type="AlphaFoldDB" id="A0A507CB62"/>
<gene>
    <name evidence="3" type="ORF">SeLEV6574_g08057</name>
</gene>